<sequence length="298" mass="34690">MKSKLIAALMLFFAITGCEKTQTLQEDQSVNPEKQKEVEALDLNLNPQCLLLPTEITFGDRMHKFLYVKKTNLPKKITISTSGVVNRIIQFQYNKFLKLTRVNIEDGSGVLHHFYKYYYNGLAYSKTELYSGNGTLVGEVKITFNPNGTIDQYEPPYGSAYDTEDKIYLDFWNVTSKNLQGLDEVFPVDWQSYQFDNYDNKNGIFRNVKYIDWVFSQVFRRGPNLDFPIFNNRNNFLSQRYWLNNNHVFDSSYVLNYNRCGYPVNGVITTVEKNLAFEPAEIISTEQVNISIKYQTVF</sequence>
<dbReference type="EMBL" id="PQVF01000002">
    <property type="protein sequence ID" value="POY38403.1"/>
    <property type="molecule type" value="Genomic_DNA"/>
</dbReference>
<proteinExistence type="predicted"/>
<dbReference type="RefSeq" id="WP_103787638.1">
    <property type="nucleotide sequence ID" value="NZ_PQVF01000002.1"/>
</dbReference>
<comment type="caution">
    <text evidence="1">The sequence shown here is derived from an EMBL/GenBank/DDBJ whole genome shotgun (WGS) entry which is preliminary data.</text>
</comment>
<evidence type="ECO:0000313" key="1">
    <source>
        <dbReference type="EMBL" id="POY38403.1"/>
    </source>
</evidence>
<evidence type="ECO:0000313" key="2">
    <source>
        <dbReference type="Proteomes" id="UP000236893"/>
    </source>
</evidence>
<dbReference type="Proteomes" id="UP000236893">
    <property type="component" value="Unassembled WGS sequence"/>
</dbReference>
<reference evidence="1 2" key="1">
    <citation type="submission" date="2018-01" db="EMBL/GenBank/DDBJ databases">
        <authorList>
            <person name="Gaut B.S."/>
            <person name="Morton B.R."/>
            <person name="Clegg M.T."/>
            <person name="Duvall M.R."/>
        </authorList>
    </citation>
    <scope>NUCLEOTIDE SEQUENCE [LARGE SCALE GENOMIC DNA]</scope>
    <source>
        <strain evidence="1 2">HR-AV</strain>
    </source>
</reference>
<gene>
    <name evidence="1" type="ORF">C3K47_03110</name>
</gene>
<protein>
    <submittedName>
        <fullName evidence="1">Uncharacterized protein</fullName>
    </submittedName>
</protein>
<dbReference type="PROSITE" id="PS51257">
    <property type="entry name" value="PROKAR_LIPOPROTEIN"/>
    <property type="match status" value="1"/>
</dbReference>
<dbReference type="AlphaFoldDB" id="A0A2S5A8H2"/>
<name>A0A2S5A8H2_9SPHI</name>
<keyword evidence="2" id="KW-1185">Reference proteome</keyword>
<dbReference type="OrthoDB" id="757351at2"/>
<organism evidence="1 2">
    <name type="scientific">Solitalea longa</name>
    <dbReference type="NCBI Taxonomy" id="2079460"/>
    <lineage>
        <taxon>Bacteria</taxon>
        <taxon>Pseudomonadati</taxon>
        <taxon>Bacteroidota</taxon>
        <taxon>Sphingobacteriia</taxon>
        <taxon>Sphingobacteriales</taxon>
        <taxon>Sphingobacteriaceae</taxon>
        <taxon>Solitalea</taxon>
    </lineage>
</organism>
<accession>A0A2S5A8H2</accession>